<keyword evidence="3" id="KW-0808">Transferase</keyword>
<dbReference type="PANTHER" id="PTHR48047">
    <property type="entry name" value="GLYCOSYLTRANSFERASE"/>
    <property type="match status" value="1"/>
</dbReference>
<dbReference type="AlphaFoldDB" id="A0A978UT09"/>
<sequence length="634" mass="71779">MSAPPVTDTSILQEPFRFFLMENHPDCIVVDVFHRWAADVIDELGIKRIVFNGNGCFSLCVGENIRRYNPDEEVGSDSEPFVVPGLPDRIELRGSTAVEGTPLYLYGLESRAMERPLMTQLLGRFPNLCRKNQKLNIFFFPFLAYGHMIPALDMAKLFAARGVKTTIITTPLNAPFFSKTIQRTRFLAQEIHIETIEFPSKESGLFQGCENVDSVPSQELVIPFYEATATLREPLEQLLGEHLPTCLVADMFFPWTTDAAAKFGIPRIVFHGMSFLSLSAWESIRLYEPHNKVLSDSEPFLIPNLPSEIKLTRFQLPEFIRQNVNNSMTKLLKEAEESGVRSYGVVVNSFYELEPAFADHYKKVLGVKAWQIGHIIPVIDMAKLFASRGLRTTIVSTPLNAQLHSNKIQRIKDMGIEIEVVLIKFPASEVGLPEGCESSEMATTPEMQQKFFKATTMLENQLERLIHEHHPHCLVADVFFPWATDVAARFGIPRLVFHGIGFFSLCASLSVLMNKPQKKVLADSEPFDVPKLPDEVKLTRNQLPPYAEGNGDTEFSRLFKEGKESELKSYGVIVNSFYELECAYADHYRQLFCLHMDNQLHICFFPFMAPSHLIPTIQIAKPFASRGRQTSIIC</sequence>
<comment type="similarity">
    <text evidence="1">Belongs to the UDP-glycosyltransferase family.</text>
</comment>
<organism evidence="4 5">
    <name type="scientific">Ziziphus jujuba var. spinosa</name>
    <dbReference type="NCBI Taxonomy" id="714518"/>
    <lineage>
        <taxon>Eukaryota</taxon>
        <taxon>Viridiplantae</taxon>
        <taxon>Streptophyta</taxon>
        <taxon>Embryophyta</taxon>
        <taxon>Tracheophyta</taxon>
        <taxon>Spermatophyta</taxon>
        <taxon>Magnoliopsida</taxon>
        <taxon>eudicotyledons</taxon>
        <taxon>Gunneridae</taxon>
        <taxon>Pentapetalae</taxon>
        <taxon>rosids</taxon>
        <taxon>fabids</taxon>
        <taxon>Rosales</taxon>
        <taxon>Rhamnaceae</taxon>
        <taxon>Paliureae</taxon>
        <taxon>Ziziphus</taxon>
    </lineage>
</organism>
<protein>
    <submittedName>
        <fullName evidence="4">Uncharacterized protein</fullName>
    </submittedName>
</protein>
<proteinExistence type="inferred from homology"/>
<evidence type="ECO:0000313" key="5">
    <source>
        <dbReference type="Proteomes" id="UP000813462"/>
    </source>
</evidence>
<dbReference type="Gene3D" id="3.40.50.2000">
    <property type="entry name" value="Glycogen Phosphorylase B"/>
    <property type="match status" value="4"/>
</dbReference>
<keyword evidence="2" id="KW-0328">Glycosyltransferase</keyword>
<dbReference type="FunFam" id="3.40.50.2000:FF:000071">
    <property type="entry name" value="Glycosyltransferase"/>
    <property type="match status" value="1"/>
</dbReference>
<accession>A0A978UT09</accession>
<dbReference type="Proteomes" id="UP000813462">
    <property type="component" value="Unassembled WGS sequence"/>
</dbReference>
<gene>
    <name evidence="4" type="ORF">FEM48_Zijuj09G0125200</name>
</gene>
<dbReference type="PANTHER" id="PTHR48047:SF45">
    <property type="entry name" value="SCOPOLETIN GLUCOSYLTRANSFERASE-LIKE"/>
    <property type="match status" value="1"/>
</dbReference>
<evidence type="ECO:0000256" key="1">
    <source>
        <dbReference type="ARBA" id="ARBA00009995"/>
    </source>
</evidence>
<dbReference type="EMBL" id="JAEACU010000009">
    <property type="protein sequence ID" value="KAH7518009.1"/>
    <property type="molecule type" value="Genomic_DNA"/>
</dbReference>
<dbReference type="SUPFAM" id="SSF53756">
    <property type="entry name" value="UDP-Glycosyltransferase/glycogen phosphorylase"/>
    <property type="match status" value="3"/>
</dbReference>
<evidence type="ECO:0000256" key="2">
    <source>
        <dbReference type="ARBA" id="ARBA00022676"/>
    </source>
</evidence>
<name>A0A978UT09_ZIZJJ</name>
<dbReference type="GO" id="GO:0035251">
    <property type="term" value="F:UDP-glucosyltransferase activity"/>
    <property type="evidence" value="ECO:0007669"/>
    <property type="project" value="TreeGrafter"/>
</dbReference>
<reference evidence="4" key="1">
    <citation type="journal article" date="2021" name="Front. Plant Sci.">
        <title>Chromosome-Scale Genome Assembly for Chinese Sour Jujube and Insights Into Its Genome Evolution and Domestication Signature.</title>
        <authorList>
            <person name="Shen L.-Y."/>
            <person name="Luo H."/>
            <person name="Wang X.-L."/>
            <person name="Wang X.-M."/>
            <person name="Qiu X.-J."/>
            <person name="Liu H."/>
            <person name="Zhou S.-S."/>
            <person name="Jia K.-H."/>
            <person name="Nie S."/>
            <person name="Bao Y.-T."/>
            <person name="Zhang R.-G."/>
            <person name="Yun Q.-Z."/>
            <person name="Chai Y.-H."/>
            <person name="Lu J.-Y."/>
            <person name="Li Y."/>
            <person name="Zhao S.-W."/>
            <person name="Mao J.-F."/>
            <person name="Jia S.-G."/>
            <person name="Mao Y.-M."/>
        </authorList>
    </citation>
    <scope>NUCLEOTIDE SEQUENCE</scope>
    <source>
        <strain evidence="4">AT0</strain>
        <tissue evidence="4">Leaf</tissue>
    </source>
</reference>
<evidence type="ECO:0000256" key="3">
    <source>
        <dbReference type="ARBA" id="ARBA00022679"/>
    </source>
</evidence>
<comment type="caution">
    <text evidence="4">The sequence shown here is derived from an EMBL/GenBank/DDBJ whole genome shotgun (WGS) entry which is preliminary data.</text>
</comment>
<evidence type="ECO:0000313" key="4">
    <source>
        <dbReference type="EMBL" id="KAH7518009.1"/>
    </source>
</evidence>